<dbReference type="OrthoDB" id="9803541at2"/>
<dbReference type="AlphaFoldDB" id="C8X4T2"/>
<dbReference type="eggNOG" id="COG0335">
    <property type="taxonomic scope" value="Bacteria"/>
</dbReference>
<dbReference type="GO" id="GO:0006412">
    <property type="term" value="P:translation"/>
    <property type="evidence" value="ECO:0007669"/>
    <property type="project" value="UniProtKB-UniRule"/>
</dbReference>
<dbReference type="SUPFAM" id="SSF50104">
    <property type="entry name" value="Translation proteins SH3-like domain"/>
    <property type="match status" value="1"/>
</dbReference>
<reference evidence="8" key="1">
    <citation type="submission" date="2009-09" db="EMBL/GenBank/DDBJ databases">
        <title>The complete chromosome of Desulfohalobium retbaense DSM 5692.</title>
        <authorList>
            <consortium name="US DOE Joint Genome Institute (JGI-PGF)"/>
            <person name="Lucas S."/>
            <person name="Copeland A."/>
            <person name="Lapidus A."/>
            <person name="Glavina del Rio T."/>
            <person name="Dalin E."/>
            <person name="Tice H."/>
            <person name="Bruce D."/>
            <person name="Goodwin L."/>
            <person name="Pitluck S."/>
            <person name="Kyrpides N."/>
            <person name="Mavromatis K."/>
            <person name="Ivanova N."/>
            <person name="Mikhailova N."/>
            <person name="Munk A.C."/>
            <person name="Brettin T."/>
            <person name="Detter J.C."/>
            <person name="Han C."/>
            <person name="Tapia R."/>
            <person name="Larimer F."/>
            <person name="Land M."/>
            <person name="Hauser L."/>
            <person name="Markowitz V."/>
            <person name="Cheng J.-F."/>
            <person name="Hugenholtz P."/>
            <person name="Woyke T."/>
            <person name="Wu D."/>
            <person name="Spring S."/>
            <person name="Klenk H.-P."/>
            <person name="Eisen J.A."/>
        </authorList>
    </citation>
    <scope>NUCLEOTIDE SEQUENCE [LARGE SCALE GENOMIC DNA]</scope>
    <source>
        <strain evidence="8">DSM 5692</strain>
    </source>
</reference>
<dbReference type="RefSeq" id="WP_015752447.1">
    <property type="nucleotide sequence ID" value="NC_013223.1"/>
</dbReference>
<comment type="function">
    <text evidence="5 6">This protein is located at the 30S-50S ribosomal subunit interface and may play a role in the structure and function of the aminoacyl-tRNA binding site.</text>
</comment>
<dbReference type="HAMAP" id="MF_00402">
    <property type="entry name" value="Ribosomal_bL19"/>
    <property type="match status" value="1"/>
</dbReference>
<evidence type="ECO:0000256" key="4">
    <source>
        <dbReference type="ARBA" id="ARBA00035171"/>
    </source>
</evidence>
<dbReference type="EMBL" id="CP001734">
    <property type="protein sequence ID" value="ACV69305.1"/>
    <property type="molecule type" value="Genomic_DNA"/>
</dbReference>
<dbReference type="Pfam" id="PF01245">
    <property type="entry name" value="Ribosomal_L19"/>
    <property type="match status" value="1"/>
</dbReference>
<dbReference type="NCBIfam" id="TIGR01024">
    <property type="entry name" value="rplS_bact"/>
    <property type="match status" value="1"/>
</dbReference>
<proteinExistence type="inferred from homology"/>
<dbReference type="Proteomes" id="UP000001052">
    <property type="component" value="Chromosome"/>
</dbReference>
<accession>C8X4T2</accession>
<comment type="similarity">
    <text evidence="1 5 6">Belongs to the bacterial ribosomal protein bL19 family.</text>
</comment>
<dbReference type="PANTHER" id="PTHR15680:SF9">
    <property type="entry name" value="LARGE RIBOSOMAL SUBUNIT PROTEIN BL19M"/>
    <property type="match status" value="1"/>
</dbReference>
<dbReference type="FunFam" id="2.30.30.790:FF:000001">
    <property type="entry name" value="50S ribosomal protein L19"/>
    <property type="match status" value="1"/>
</dbReference>
<dbReference type="PIRSF" id="PIRSF002191">
    <property type="entry name" value="Ribosomal_L19"/>
    <property type="match status" value="1"/>
</dbReference>
<dbReference type="InterPro" id="IPR018257">
    <property type="entry name" value="Ribosomal_bL19_CS"/>
</dbReference>
<dbReference type="InterPro" id="IPR008991">
    <property type="entry name" value="Translation_prot_SH3-like_sf"/>
</dbReference>
<organism evidence="7 8">
    <name type="scientific">Desulfohalobium retbaense (strain ATCC 49708 / DSM 5692 / JCM 16813 / HR100)</name>
    <dbReference type="NCBI Taxonomy" id="485915"/>
    <lineage>
        <taxon>Bacteria</taxon>
        <taxon>Pseudomonadati</taxon>
        <taxon>Thermodesulfobacteriota</taxon>
        <taxon>Desulfovibrionia</taxon>
        <taxon>Desulfovibrionales</taxon>
        <taxon>Desulfohalobiaceae</taxon>
        <taxon>Desulfohalobium</taxon>
    </lineage>
</organism>
<keyword evidence="8" id="KW-1185">Reference proteome</keyword>
<dbReference type="STRING" id="485915.Dret_2021"/>
<dbReference type="PROSITE" id="PS01015">
    <property type="entry name" value="RIBOSOMAL_L19"/>
    <property type="match status" value="1"/>
</dbReference>
<keyword evidence="3 5" id="KW-0687">Ribonucleoprotein</keyword>
<name>C8X4T2_DESRD</name>
<dbReference type="InterPro" id="IPR001857">
    <property type="entry name" value="Ribosomal_bL19"/>
</dbReference>
<dbReference type="PRINTS" id="PR00061">
    <property type="entry name" value="RIBOSOMALL19"/>
</dbReference>
<dbReference type="Gene3D" id="2.30.30.790">
    <property type="match status" value="1"/>
</dbReference>
<evidence type="ECO:0000313" key="8">
    <source>
        <dbReference type="Proteomes" id="UP000001052"/>
    </source>
</evidence>
<dbReference type="InterPro" id="IPR038657">
    <property type="entry name" value="Ribosomal_bL19_sf"/>
</dbReference>
<protein>
    <recommendedName>
        <fullName evidence="4 5">Large ribosomal subunit protein bL19</fullName>
    </recommendedName>
</protein>
<evidence type="ECO:0000313" key="7">
    <source>
        <dbReference type="EMBL" id="ACV69305.1"/>
    </source>
</evidence>
<evidence type="ECO:0000256" key="2">
    <source>
        <dbReference type="ARBA" id="ARBA00022980"/>
    </source>
</evidence>
<dbReference type="PANTHER" id="PTHR15680">
    <property type="entry name" value="RIBOSOMAL PROTEIN L19"/>
    <property type="match status" value="1"/>
</dbReference>
<reference evidence="7 8" key="2">
    <citation type="journal article" date="2010" name="Stand. Genomic Sci.">
        <title>Complete genome sequence of Desulfohalobium retbaense type strain (HR(100)).</title>
        <authorList>
            <person name="Spring S."/>
            <person name="Nolan M."/>
            <person name="Lapidus A."/>
            <person name="Glavina Del Rio T."/>
            <person name="Copeland A."/>
            <person name="Tice H."/>
            <person name="Cheng J.F."/>
            <person name="Lucas S."/>
            <person name="Land M."/>
            <person name="Chen F."/>
            <person name="Bruce D."/>
            <person name="Goodwin L."/>
            <person name="Pitluck S."/>
            <person name="Ivanova N."/>
            <person name="Mavromatis K."/>
            <person name="Mikhailova N."/>
            <person name="Pati A."/>
            <person name="Chen A."/>
            <person name="Palaniappan K."/>
            <person name="Hauser L."/>
            <person name="Chang Y.J."/>
            <person name="Jeffries C.D."/>
            <person name="Munk C."/>
            <person name="Kiss H."/>
            <person name="Chain P."/>
            <person name="Han C."/>
            <person name="Brettin T."/>
            <person name="Detter J.C."/>
            <person name="Schuler E."/>
            <person name="Goker M."/>
            <person name="Rohde M."/>
            <person name="Bristow J."/>
            <person name="Eisen J.A."/>
            <person name="Markowitz V."/>
            <person name="Hugenholtz P."/>
            <person name="Kyrpides N.C."/>
            <person name="Klenk H.P."/>
        </authorList>
    </citation>
    <scope>NUCLEOTIDE SEQUENCE [LARGE SCALE GENOMIC DNA]</scope>
    <source>
        <strain evidence="7 8">DSM 5692</strain>
    </source>
</reference>
<sequence>MDALRKIERDHLRIDIPQFRAGDTVNVHVRIIEGEKERIQVFKGTVIKVRRGGTDATFTVRKISGGIGVERVFPLHSPAIERVEVVTEGKVRQSRIYYLRQLKGKAARIKPRNTMGRK</sequence>
<gene>
    <name evidence="5" type="primary">rplS</name>
    <name evidence="7" type="ordered locus">Dret_2021</name>
</gene>
<dbReference type="KEGG" id="drt:Dret_2021"/>
<evidence type="ECO:0000256" key="5">
    <source>
        <dbReference type="HAMAP-Rule" id="MF_00402"/>
    </source>
</evidence>
<keyword evidence="2 5" id="KW-0689">Ribosomal protein</keyword>
<dbReference type="GO" id="GO:0022625">
    <property type="term" value="C:cytosolic large ribosomal subunit"/>
    <property type="evidence" value="ECO:0007669"/>
    <property type="project" value="TreeGrafter"/>
</dbReference>
<evidence type="ECO:0000256" key="6">
    <source>
        <dbReference type="RuleBase" id="RU000559"/>
    </source>
</evidence>
<dbReference type="GO" id="GO:0003735">
    <property type="term" value="F:structural constituent of ribosome"/>
    <property type="evidence" value="ECO:0007669"/>
    <property type="project" value="InterPro"/>
</dbReference>
<dbReference type="HOGENOM" id="CLU_103507_2_1_7"/>
<evidence type="ECO:0000256" key="3">
    <source>
        <dbReference type="ARBA" id="ARBA00023274"/>
    </source>
</evidence>
<evidence type="ECO:0000256" key="1">
    <source>
        <dbReference type="ARBA" id="ARBA00005781"/>
    </source>
</evidence>